<dbReference type="EMBL" id="JHEG02000066">
    <property type="protein sequence ID" value="KIE06405.1"/>
    <property type="molecule type" value="Genomic_DNA"/>
</dbReference>
<proteinExistence type="predicted"/>
<name>A0A0C1R2C8_9CYAN</name>
<accession>A0A0C1R2C8</accession>
<comment type="caution">
    <text evidence="2">The sequence shown here is derived from an EMBL/GenBank/DDBJ whole genome shotgun (WGS) entry which is preliminary data.</text>
</comment>
<evidence type="ECO:0000313" key="2">
    <source>
        <dbReference type="EMBL" id="KIE06405.1"/>
    </source>
</evidence>
<organism evidence="2">
    <name type="scientific">Tolypothrix bouteillei VB521301</name>
    <dbReference type="NCBI Taxonomy" id="1479485"/>
    <lineage>
        <taxon>Bacteria</taxon>
        <taxon>Bacillati</taxon>
        <taxon>Cyanobacteriota</taxon>
        <taxon>Cyanophyceae</taxon>
        <taxon>Nostocales</taxon>
        <taxon>Tolypothrichaceae</taxon>
        <taxon>Tolypothrix</taxon>
    </lineage>
</organism>
<evidence type="ECO:0008006" key="3">
    <source>
        <dbReference type="Google" id="ProtNLM"/>
    </source>
</evidence>
<sequence length="79" mass="8624">MNSVGGESRESRRVSRALGTCGASHRDAAGYARKGYTRYVCLVHSVFAPEIPEGRTRRDFDCVGAIAITSILRLPKTPQ</sequence>
<evidence type="ECO:0000256" key="1">
    <source>
        <dbReference type="SAM" id="MobiDB-lite"/>
    </source>
</evidence>
<protein>
    <recommendedName>
        <fullName evidence="3">Transposase</fullName>
    </recommendedName>
</protein>
<dbReference type="AlphaFoldDB" id="A0A0C1R2C8"/>
<reference evidence="2" key="1">
    <citation type="journal article" date="2015" name="Genome Announc.">
        <title>Draft Genome Sequence of Tolypothrix boutellei Strain VB521301.</title>
        <authorList>
            <person name="Chandrababunaidu M.M."/>
            <person name="Singh D."/>
            <person name="Sen D."/>
            <person name="Bhan S."/>
            <person name="Das S."/>
            <person name="Gupta A."/>
            <person name="Adhikary S.P."/>
            <person name="Tripathy S."/>
        </authorList>
    </citation>
    <scope>NUCLEOTIDE SEQUENCE</scope>
    <source>
        <strain evidence="2">VB521301</strain>
    </source>
</reference>
<gene>
    <name evidence="2" type="ORF">DA73_0245000</name>
</gene>
<feature type="region of interest" description="Disordered" evidence="1">
    <location>
        <begin position="1"/>
        <end position="21"/>
    </location>
</feature>